<feature type="region of interest" description="Disordered" evidence="1">
    <location>
        <begin position="722"/>
        <end position="742"/>
    </location>
</feature>
<evidence type="ECO:0000256" key="1">
    <source>
        <dbReference type="SAM" id="MobiDB-lite"/>
    </source>
</evidence>
<reference evidence="4 5" key="1">
    <citation type="submission" date="2019-04" db="EMBL/GenBank/DDBJ databases">
        <title>The sequence and de novo assembly of Takifugu bimaculatus genome using PacBio and Hi-C technologies.</title>
        <authorList>
            <person name="Xu P."/>
            <person name="Liu B."/>
            <person name="Zhou Z."/>
        </authorList>
    </citation>
    <scope>NUCLEOTIDE SEQUENCE [LARGE SCALE GENOMIC DNA]</scope>
    <source>
        <strain evidence="4">TB-2018</strain>
        <tissue evidence="4">Muscle</tissue>
    </source>
</reference>
<dbReference type="PANTHER" id="PTHR47130:SF6">
    <property type="entry name" value="EGG ENVELOPE GLYCOPROTEIN-LIKE PRECURSOR"/>
    <property type="match status" value="1"/>
</dbReference>
<evidence type="ECO:0000256" key="2">
    <source>
        <dbReference type="SAM" id="SignalP"/>
    </source>
</evidence>
<accession>A0A4Z2BPH0</accession>
<dbReference type="PANTHER" id="PTHR47130">
    <property type="entry name" value="SI:DKEY-19B23.11-RELATED"/>
    <property type="match status" value="1"/>
</dbReference>
<dbReference type="InterPro" id="IPR001507">
    <property type="entry name" value="ZP_dom"/>
</dbReference>
<keyword evidence="2" id="KW-0732">Signal</keyword>
<feature type="domain" description="ZP" evidence="3">
    <location>
        <begin position="608"/>
        <end position="773"/>
    </location>
</feature>
<dbReference type="Pfam" id="PF23344">
    <property type="entry name" value="ZP-N"/>
    <property type="match status" value="1"/>
</dbReference>
<dbReference type="Pfam" id="PF26562">
    <property type="entry name" value="Ig-like"/>
    <property type="match status" value="1"/>
</dbReference>
<organism evidence="4 5">
    <name type="scientific">Takifugu bimaculatus</name>
    <dbReference type="NCBI Taxonomy" id="433685"/>
    <lineage>
        <taxon>Eukaryota</taxon>
        <taxon>Metazoa</taxon>
        <taxon>Chordata</taxon>
        <taxon>Craniata</taxon>
        <taxon>Vertebrata</taxon>
        <taxon>Euteleostomi</taxon>
        <taxon>Actinopterygii</taxon>
        <taxon>Neopterygii</taxon>
        <taxon>Teleostei</taxon>
        <taxon>Neoteleostei</taxon>
        <taxon>Acanthomorphata</taxon>
        <taxon>Eupercaria</taxon>
        <taxon>Tetraodontiformes</taxon>
        <taxon>Tetradontoidea</taxon>
        <taxon>Tetraodontidae</taxon>
        <taxon>Takifugu</taxon>
    </lineage>
</organism>
<evidence type="ECO:0000313" key="5">
    <source>
        <dbReference type="Proteomes" id="UP000516260"/>
    </source>
</evidence>
<sequence>MSNFCLCVTILVSACSVVQSAVIPDGVLHMECRERYFMVTVDLSFTGEELRFEAVGENNVYPITEQYGAQHGYTVQVLPLKGLVELRASYVSLHTENKDDKMFMFRFNLFVVRDDEAVTYAMNETCFPSLPWSPREVTCEANYMEVNIRSDVTCSSGTSKDDWNALKTAHSSTTSDWQVMFQQGETKHLPMTLSEASMQGYTFYLTDGRLVFRTPYGQPHSLYSEVNGVPVEVVQVTIYSRQSWVVLMVDLVAACSMDVGLSDGIHMVWETPDMLYPTFSIVKVAVGLDGDLLDQLTAEEHGYMVLKHDSVFQISVPFDADGRHRKSFVNDSLFEFYIFHLYFEQILLDEDQVETRFRLHRTMATVVQCPIFTENRTVLAEMAFTIYLGEVPEDVVLVAVHLNGESYGLPFATQSSHSITKVTYANNTQGYTLKVPFAHPMVEEKMIKEEAVLQLLLHIKFTLIILPENTTYFHQAAFTALAPHLSSLDINASCLDSGISFTLALHPSNHPWQLAVCSTVLTTELAAQHGYIMSNNRPAAAAGCAALHDRLHVQREKVIAEMFSQTSKNATLKGFSGTFAISVQHPDSSEVHSCFTKTCQFSRSEYILCSTNSWVTVTIDLLTVINTGVDPARTHLLDKNCRPKETEGTRVQFSFSLNRCGTTVKVDGDTMTYENEIFFTELVSTSVSKRLMVRCSYPVERHPDPSSSMTFQADTTGIGTIVRKDREDHPTGPSAAHEGRRPLHINLNPIQRFLNHIRGQYLQGFQLRVTSSP</sequence>
<dbReference type="Pfam" id="PF23736">
    <property type="entry name" value="Ig_ZP2"/>
    <property type="match status" value="1"/>
</dbReference>
<dbReference type="InterPro" id="IPR055356">
    <property type="entry name" value="ZP-N"/>
</dbReference>
<evidence type="ECO:0000259" key="3">
    <source>
        <dbReference type="PROSITE" id="PS51034"/>
    </source>
</evidence>
<dbReference type="InterPro" id="IPR058876">
    <property type="entry name" value="Ig-like_ZP"/>
</dbReference>
<dbReference type="PROSITE" id="PS51034">
    <property type="entry name" value="ZP_2"/>
    <property type="match status" value="1"/>
</dbReference>
<proteinExistence type="predicted"/>
<comment type="caution">
    <text evidence="4">The sequence shown here is derived from an EMBL/GenBank/DDBJ whole genome shotgun (WGS) entry which is preliminary data.</text>
</comment>
<protein>
    <recommendedName>
        <fullName evidence="3">ZP domain-containing protein</fullName>
    </recommendedName>
</protein>
<feature type="signal peptide" evidence="2">
    <location>
        <begin position="1"/>
        <end position="20"/>
    </location>
</feature>
<gene>
    <name evidence="4" type="ORF">fugu_001998</name>
</gene>
<dbReference type="InterPro" id="IPR057638">
    <property type="entry name" value="Ig_ZP2_2nd"/>
</dbReference>
<dbReference type="AlphaFoldDB" id="A0A4Z2BPH0"/>
<dbReference type="Gene3D" id="2.60.40.3210">
    <property type="entry name" value="Zona pellucida, ZP-N domain"/>
    <property type="match status" value="1"/>
</dbReference>
<evidence type="ECO:0000313" key="4">
    <source>
        <dbReference type="EMBL" id="TNM93822.1"/>
    </source>
</evidence>
<feature type="chain" id="PRO_5021476971" description="ZP domain-containing protein" evidence="2">
    <location>
        <begin position="21"/>
        <end position="773"/>
    </location>
</feature>
<dbReference type="EMBL" id="SWLE01000012">
    <property type="protein sequence ID" value="TNM93822.1"/>
    <property type="molecule type" value="Genomic_DNA"/>
</dbReference>
<keyword evidence="5" id="KW-1185">Reference proteome</keyword>
<dbReference type="Proteomes" id="UP000516260">
    <property type="component" value="Chromosome 2"/>
</dbReference>
<name>A0A4Z2BPH0_9TELE</name>